<dbReference type="Proteomes" id="UP001623852">
    <property type="component" value="Chromosome"/>
</dbReference>
<organism evidence="1 2">
    <name type="scientific">Flavobacterium soyae</name>
    <dbReference type="NCBI Taxonomy" id="2903098"/>
    <lineage>
        <taxon>Bacteria</taxon>
        <taxon>Pseudomonadati</taxon>
        <taxon>Bacteroidota</taxon>
        <taxon>Flavobacteriia</taxon>
        <taxon>Flavobacteriales</taxon>
        <taxon>Flavobacteriaceae</taxon>
        <taxon>Flavobacterium</taxon>
    </lineage>
</organism>
<dbReference type="PROSITE" id="PS51257">
    <property type="entry name" value="PROKAR_LIPOPROTEIN"/>
    <property type="match status" value="1"/>
</dbReference>
<reference evidence="1 2" key="1">
    <citation type="submission" date="2024-03" db="EMBL/GenBank/DDBJ databases">
        <title>Flavobacterium soyae.</title>
        <authorList>
            <person name="Zheng W."/>
        </authorList>
    </citation>
    <scope>NUCLEOTIDE SEQUENCE [LARGE SCALE GENOMIC DNA]</scope>
    <source>
        <strain evidence="1 2">55</strain>
    </source>
</reference>
<gene>
    <name evidence="1" type="ORF">AABD74_10555</name>
</gene>
<evidence type="ECO:0000313" key="2">
    <source>
        <dbReference type="Proteomes" id="UP001623852"/>
    </source>
</evidence>
<protein>
    <recommendedName>
        <fullName evidence="3">Fibronectin type-III domain-containing protein</fullName>
    </recommendedName>
</protein>
<dbReference type="Gene3D" id="2.60.40.10">
    <property type="entry name" value="Immunoglobulins"/>
    <property type="match status" value="3"/>
</dbReference>
<evidence type="ECO:0008006" key="3">
    <source>
        <dbReference type="Google" id="ProtNLM"/>
    </source>
</evidence>
<sequence>MHKISFKYFLFLVLLTFISCEEILMVDDISKKEVSLTAPANNSALSSTGITFSWETVEGADKYQLQIAIPSFDSPQQIILDTLVTKNSYTQQLNIGKYEWRIRAVNSAYETAYFKRSFEILNNDDFQNNTVVLLTPSNNLITKTALQKLSWDAIIGATDYQLQVLDENSTLVKEQNSASTFFNFTFDEGKYTWKVRASNGTAQTLYTSRSILVDTKAPNTPILSTPTNASTTTNKSIDFQWNRTPISGSIERDSIYVYTESALTNLNFKDRGTSPYNKTLTAGTYYWFVKSFDEAGNQSTRSAVFNFTIN</sequence>
<accession>A0ABZ2UL72</accession>
<name>A0ABZ2UL72_9FLAO</name>
<dbReference type="InterPro" id="IPR013783">
    <property type="entry name" value="Ig-like_fold"/>
</dbReference>
<proteinExistence type="predicted"/>
<evidence type="ECO:0000313" key="1">
    <source>
        <dbReference type="EMBL" id="WYZ21883.1"/>
    </source>
</evidence>
<dbReference type="RefSeq" id="WP_406845489.1">
    <property type="nucleotide sequence ID" value="NZ_CP150845.1"/>
</dbReference>
<dbReference type="EMBL" id="CP150845">
    <property type="protein sequence ID" value="WYZ21883.1"/>
    <property type="molecule type" value="Genomic_DNA"/>
</dbReference>
<keyword evidence="2" id="KW-1185">Reference proteome</keyword>